<name>A0AA88YN31_PINIB</name>
<dbReference type="EMBL" id="VSWD01000001">
    <property type="protein sequence ID" value="KAK3109003.1"/>
    <property type="molecule type" value="Genomic_DNA"/>
</dbReference>
<keyword evidence="4 11" id="KW-0812">Transmembrane</keyword>
<dbReference type="InterPro" id="IPR001879">
    <property type="entry name" value="GPCR_2_extracellular_dom"/>
</dbReference>
<dbReference type="Proteomes" id="UP001186944">
    <property type="component" value="Unassembled WGS sequence"/>
</dbReference>
<keyword evidence="15" id="KW-1185">Reference proteome</keyword>
<dbReference type="Gene3D" id="1.20.1070.10">
    <property type="entry name" value="Rhodopsin 7-helix transmembrane proteins"/>
    <property type="match status" value="1"/>
</dbReference>
<comment type="similarity">
    <text evidence="2">Belongs to the G-protein coupled receptor 2 family.</text>
</comment>
<feature type="transmembrane region" description="Helical" evidence="11">
    <location>
        <begin position="99"/>
        <end position="118"/>
    </location>
</feature>
<dbReference type="PROSITE" id="PS00649">
    <property type="entry name" value="G_PROTEIN_RECEP_F2_1"/>
    <property type="match status" value="1"/>
</dbReference>
<evidence type="ECO:0000256" key="8">
    <source>
        <dbReference type="ARBA" id="ARBA00023170"/>
    </source>
</evidence>
<feature type="transmembrane region" description="Helical" evidence="11">
    <location>
        <begin position="138"/>
        <end position="156"/>
    </location>
</feature>
<keyword evidence="5 11" id="KW-1133">Transmembrane helix</keyword>
<reference evidence="14" key="1">
    <citation type="submission" date="2019-08" db="EMBL/GenBank/DDBJ databases">
        <title>The improved chromosome-level genome for the pearl oyster Pinctada fucata martensii using PacBio sequencing and Hi-C.</title>
        <authorList>
            <person name="Zheng Z."/>
        </authorList>
    </citation>
    <scope>NUCLEOTIDE SEQUENCE</scope>
    <source>
        <strain evidence="14">ZZ-2019</strain>
        <tissue evidence="14">Adductor muscle</tissue>
    </source>
</reference>
<dbReference type="GO" id="GO:0007166">
    <property type="term" value="P:cell surface receptor signaling pathway"/>
    <property type="evidence" value="ECO:0007669"/>
    <property type="project" value="InterPro"/>
</dbReference>
<dbReference type="PANTHER" id="PTHR45620:SF17">
    <property type="entry name" value="PDF RECEPTOR"/>
    <property type="match status" value="1"/>
</dbReference>
<gene>
    <name evidence="14" type="ORF">FSP39_020735</name>
</gene>
<feature type="transmembrane region" description="Helical" evidence="11">
    <location>
        <begin position="176"/>
        <end position="194"/>
    </location>
</feature>
<feature type="domain" description="G-protein coupled receptors family 2 profile 1" evidence="12">
    <location>
        <begin position="1"/>
        <end position="66"/>
    </location>
</feature>
<evidence type="ECO:0000256" key="5">
    <source>
        <dbReference type="ARBA" id="ARBA00022989"/>
    </source>
</evidence>
<evidence type="ECO:0000313" key="15">
    <source>
        <dbReference type="Proteomes" id="UP001186944"/>
    </source>
</evidence>
<keyword evidence="9" id="KW-0325">Glycoprotein</keyword>
<dbReference type="PROSITE" id="PS00650">
    <property type="entry name" value="G_PROTEIN_RECEP_F2_2"/>
    <property type="match status" value="1"/>
</dbReference>
<dbReference type="PROSITE" id="PS50261">
    <property type="entry name" value="G_PROTEIN_RECEP_F2_4"/>
    <property type="match status" value="1"/>
</dbReference>
<accession>A0AA88YN31</accession>
<dbReference type="SUPFAM" id="SSF111418">
    <property type="entry name" value="Hormone receptor domain"/>
    <property type="match status" value="1"/>
</dbReference>
<dbReference type="InterPro" id="IPR000832">
    <property type="entry name" value="GPCR_2_secretin-like"/>
</dbReference>
<evidence type="ECO:0000256" key="1">
    <source>
        <dbReference type="ARBA" id="ARBA00004651"/>
    </source>
</evidence>
<dbReference type="GO" id="GO:0007188">
    <property type="term" value="P:adenylate cyclase-modulating G protein-coupled receptor signaling pathway"/>
    <property type="evidence" value="ECO:0007669"/>
    <property type="project" value="TreeGrafter"/>
</dbReference>
<feature type="non-terminal residue" evidence="14">
    <location>
        <position position="1"/>
    </location>
</feature>
<comment type="subcellular location">
    <subcellularLocation>
        <location evidence="1">Cell membrane</location>
        <topology evidence="1">Multi-pass membrane protein</topology>
    </subcellularLocation>
</comment>
<evidence type="ECO:0000313" key="14">
    <source>
        <dbReference type="EMBL" id="KAK3109003.1"/>
    </source>
</evidence>
<keyword evidence="7 11" id="KW-0472">Membrane</keyword>
<evidence type="ECO:0000256" key="4">
    <source>
        <dbReference type="ARBA" id="ARBA00022692"/>
    </source>
</evidence>
<evidence type="ECO:0000256" key="10">
    <source>
        <dbReference type="ARBA" id="ARBA00023224"/>
    </source>
</evidence>
<dbReference type="GO" id="GO:0005886">
    <property type="term" value="C:plasma membrane"/>
    <property type="evidence" value="ECO:0007669"/>
    <property type="project" value="UniProtKB-SubCell"/>
</dbReference>
<dbReference type="PROSITE" id="PS50227">
    <property type="entry name" value="G_PROTEIN_RECEP_F2_3"/>
    <property type="match status" value="1"/>
</dbReference>
<evidence type="ECO:0000259" key="12">
    <source>
        <dbReference type="PROSITE" id="PS50227"/>
    </source>
</evidence>
<protein>
    <submittedName>
        <fullName evidence="14">Uncharacterized protein</fullName>
    </submittedName>
</protein>
<proteinExistence type="inferred from homology"/>
<sequence length="382" mass="43945">WCNATWDTVLCWPSVPAGNTVYLPCPPLPGLDATQKGFRKCGLDGRWEGGRQPIGYTNYTFCYTPESRKLFQKFFVNKTEEERQMMNDIIVGTRTMEIIGLWISLVTSLVSLFIFSYFRCWFPYYLEPYHWIVEAPRVAIMAVNLMFLLNIIRVLIKKLRKSHTQEPQVTKVRKAVKAAIVLLPLLGITNFVVMTEPPESVVNFGIWSYSTHFLVSFQGFFISLLYCYLNGEVQMVLRKTWNKFRQTQMIKYSDSNFRRYSRSLSIFTSVTEVPNNNGYQAAPVISNLNAKIQNGFVDGDTLKRGPIIMDDYNGTCTTTVAQLKEICSDFCPCDEAAGLECYRDVIEDGFIAPMCREKDFVNQKTKDFIECYSDPNCKLPIY</sequence>
<keyword evidence="8" id="KW-0675">Receptor</keyword>
<dbReference type="InterPro" id="IPR050332">
    <property type="entry name" value="GPCR_2"/>
</dbReference>
<dbReference type="Pfam" id="PF02793">
    <property type="entry name" value="HRM"/>
    <property type="match status" value="1"/>
</dbReference>
<dbReference type="Gene3D" id="4.10.1240.10">
    <property type="entry name" value="GPCR, family 2, extracellular hormone receptor domain"/>
    <property type="match status" value="1"/>
</dbReference>
<feature type="transmembrane region" description="Helical" evidence="11">
    <location>
        <begin position="206"/>
        <end position="229"/>
    </location>
</feature>
<dbReference type="GO" id="GO:0008528">
    <property type="term" value="F:G protein-coupled peptide receptor activity"/>
    <property type="evidence" value="ECO:0007669"/>
    <property type="project" value="TreeGrafter"/>
</dbReference>
<evidence type="ECO:0000256" key="9">
    <source>
        <dbReference type="ARBA" id="ARBA00023180"/>
    </source>
</evidence>
<dbReference type="InterPro" id="IPR036445">
    <property type="entry name" value="GPCR_2_extracell_dom_sf"/>
</dbReference>
<dbReference type="Pfam" id="PF00002">
    <property type="entry name" value="7tm_2"/>
    <property type="match status" value="1"/>
</dbReference>
<evidence type="ECO:0000256" key="6">
    <source>
        <dbReference type="ARBA" id="ARBA00023040"/>
    </source>
</evidence>
<keyword evidence="6" id="KW-0297">G-protein coupled receptor</keyword>
<evidence type="ECO:0000256" key="3">
    <source>
        <dbReference type="ARBA" id="ARBA00022475"/>
    </source>
</evidence>
<dbReference type="InterPro" id="IPR017983">
    <property type="entry name" value="GPCR_2_secretin-like_CS"/>
</dbReference>
<organism evidence="14 15">
    <name type="scientific">Pinctada imbricata</name>
    <name type="common">Atlantic pearl-oyster</name>
    <name type="synonym">Pinctada martensii</name>
    <dbReference type="NCBI Taxonomy" id="66713"/>
    <lineage>
        <taxon>Eukaryota</taxon>
        <taxon>Metazoa</taxon>
        <taxon>Spiralia</taxon>
        <taxon>Lophotrochozoa</taxon>
        <taxon>Mollusca</taxon>
        <taxon>Bivalvia</taxon>
        <taxon>Autobranchia</taxon>
        <taxon>Pteriomorphia</taxon>
        <taxon>Pterioida</taxon>
        <taxon>Pterioidea</taxon>
        <taxon>Pteriidae</taxon>
        <taxon>Pinctada</taxon>
    </lineage>
</organism>
<keyword evidence="3" id="KW-1003">Cell membrane</keyword>
<evidence type="ECO:0000256" key="7">
    <source>
        <dbReference type="ARBA" id="ARBA00023136"/>
    </source>
</evidence>
<comment type="caution">
    <text evidence="14">The sequence shown here is derived from an EMBL/GenBank/DDBJ whole genome shotgun (WGS) entry which is preliminary data.</text>
</comment>
<dbReference type="AlphaFoldDB" id="A0AA88YN31"/>
<feature type="domain" description="G-protein coupled receptors family 2 profile 2" evidence="13">
    <location>
        <begin position="120"/>
        <end position="230"/>
    </location>
</feature>
<dbReference type="SUPFAM" id="SSF81321">
    <property type="entry name" value="Family A G protein-coupled receptor-like"/>
    <property type="match status" value="1"/>
</dbReference>
<dbReference type="InterPro" id="IPR017981">
    <property type="entry name" value="GPCR_2-like_7TM"/>
</dbReference>
<evidence type="ECO:0000256" key="2">
    <source>
        <dbReference type="ARBA" id="ARBA00005314"/>
    </source>
</evidence>
<dbReference type="SMART" id="SM00008">
    <property type="entry name" value="HormR"/>
    <property type="match status" value="1"/>
</dbReference>
<keyword evidence="10" id="KW-0807">Transducer</keyword>
<dbReference type="PANTHER" id="PTHR45620">
    <property type="entry name" value="PDF RECEPTOR-LIKE PROTEIN-RELATED"/>
    <property type="match status" value="1"/>
</dbReference>
<evidence type="ECO:0000259" key="13">
    <source>
        <dbReference type="PROSITE" id="PS50261"/>
    </source>
</evidence>
<evidence type="ECO:0000256" key="11">
    <source>
        <dbReference type="SAM" id="Phobius"/>
    </source>
</evidence>